<gene>
    <name evidence="1" type="ORF">J0H12_07510</name>
</gene>
<evidence type="ECO:0000313" key="1">
    <source>
        <dbReference type="EMBL" id="MBN9413745.1"/>
    </source>
</evidence>
<dbReference type="EMBL" id="JAFKGL010000042">
    <property type="protein sequence ID" value="MBN9413745.1"/>
    <property type="molecule type" value="Genomic_DNA"/>
</dbReference>
<dbReference type="Proteomes" id="UP000664414">
    <property type="component" value="Unassembled WGS sequence"/>
</dbReference>
<evidence type="ECO:0000313" key="2">
    <source>
        <dbReference type="Proteomes" id="UP000664414"/>
    </source>
</evidence>
<organism evidence="1 2">
    <name type="scientific">Candidatus Paracaedimonas acanthamoebae</name>
    <dbReference type="NCBI Taxonomy" id="244581"/>
    <lineage>
        <taxon>Bacteria</taxon>
        <taxon>Pseudomonadati</taxon>
        <taxon>Pseudomonadota</taxon>
        <taxon>Alphaproteobacteria</taxon>
        <taxon>Holosporales</taxon>
        <taxon>Caedimonadaceae</taxon>
        <taxon>Candidatus Paracaedimonas</taxon>
    </lineage>
</organism>
<reference evidence="1" key="1">
    <citation type="submission" date="2021-02" db="EMBL/GenBank/DDBJ databases">
        <title>Thiocyanate and organic carbon inputs drive convergent selection for specific autotrophic Afipia and Thiobacillus strains within complex microbiomes.</title>
        <authorList>
            <person name="Huddy R.J."/>
            <person name="Sachdeva R."/>
            <person name="Kadzinga F."/>
            <person name="Kantor R.S."/>
            <person name="Harrison S.T.L."/>
            <person name="Banfield J.F."/>
        </authorList>
    </citation>
    <scope>NUCLEOTIDE SEQUENCE</scope>
    <source>
        <strain evidence="1">SCN18_10_11_15_R4_P_38_20</strain>
    </source>
</reference>
<accession>A0A8J7PK59</accession>
<name>A0A8J7PK59_9PROT</name>
<protein>
    <submittedName>
        <fullName evidence="1">Uncharacterized protein</fullName>
    </submittedName>
</protein>
<comment type="caution">
    <text evidence="1">The sequence shown here is derived from an EMBL/GenBank/DDBJ whole genome shotgun (WGS) entry which is preliminary data.</text>
</comment>
<dbReference type="AlphaFoldDB" id="A0A8J7PK59"/>
<proteinExistence type="predicted"/>
<sequence length="53" mass="6385">MKLTLIKKSPFTSLERDTVLTEAQKQFQMRNLKKMIRFMKAQLKRLEKEVTID</sequence>